<dbReference type="RefSeq" id="WP_052166335.1">
    <property type="nucleotide sequence ID" value="NZ_PTIZ01000006.1"/>
</dbReference>
<dbReference type="PROSITE" id="PS00409">
    <property type="entry name" value="PROKAR_NTER_METHYL"/>
    <property type="match status" value="1"/>
</dbReference>
<accession>A0A2S6HDC9</accession>
<feature type="transmembrane region" description="Helical" evidence="6">
    <location>
        <begin position="44"/>
        <end position="63"/>
    </location>
</feature>
<proteinExistence type="predicted"/>
<dbReference type="InterPro" id="IPR012902">
    <property type="entry name" value="N_methyl_site"/>
</dbReference>
<dbReference type="Gene3D" id="3.30.700.10">
    <property type="entry name" value="Glycoprotein, Type 4 Pilin"/>
    <property type="match status" value="1"/>
</dbReference>
<keyword evidence="2" id="KW-0488">Methylation</keyword>
<dbReference type="Pfam" id="PF07963">
    <property type="entry name" value="N_methyl"/>
    <property type="match status" value="1"/>
</dbReference>
<comment type="subcellular location">
    <subcellularLocation>
        <location evidence="1">Membrane</location>
        <topology evidence="1">Single-pass membrane protein</topology>
    </subcellularLocation>
</comment>
<organism evidence="7 8">
    <name type="scientific">Methylobacter tundripaludum</name>
    <dbReference type="NCBI Taxonomy" id="173365"/>
    <lineage>
        <taxon>Bacteria</taxon>
        <taxon>Pseudomonadati</taxon>
        <taxon>Pseudomonadota</taxon>
        <taxon>Gammaproteobacteria</taxon>
        <taxon>Methylococcales</taxon>
        <taxon>Methylococcaceae</taxon>
        <taxon>Methylobacter</taxon>
    </lineage>
</organism>
<dbReference type="PANTHER" id="PTHR30093">
    <property type="entry name" value="GENERAL SECRETION PATHWAY PROTEIN G"/>
    <property type="match status" value="1"/>
</dbReference>
<dbReference type="GO" id="GO:0016020">
    <property type="term" value="C:membrane"/>
    <property type="evidence" value="ECO:0007669"/>
    <property type="project" value="UniProtKB-SubCell"/>
</dbReference>
<evidence type="ECO:0000256" key="5">
    <source>
        <dbReference type="ARBA" id="ARBA00023136"/>
    </source>
</evidence>
<sequence length="118" mass="11925">MNTQFRQAQSGFTLIELVVVIVILGILAATALPKLQGLDVDAKQAVVAGGIAAFQSAAAISYAKNRSSSTKVAIDTTTALTSPDVTFSGTCPNLTATYAGSNPPAGTSFNVDTALCSG</sequence>
<comment type="caution">
    <text evidence="7">The sequence shown here is derived from an EMBL/GenBank/DDBJ whole genome shotgun (WGS) entry which is preliminary data.</text>
</comment>
<feature type="transmembrane region" description="Helical" evidence="6">
    <location>
        <begin position="12"/>
        <end position="32"/>
    </location>
</feature>
<name>A0A2S6HDC9_9GAMM</name>
<gene>
    <name evidence="7" type="ORF">B0F87_106299</name>
</gene>
<keyword evidence="3 6" id="KW-0812">Transmembrane</keyword>
<keyword evidence="4 6" id="KW-1133">Transmembrane helix</keyword>
<evidence type="ECO:0000313" key="7">
    <source>
        <dbReference type="EMBL" id="PPK75450.1"/>
    </source>
</evidence>
<evidence type="ECO:0000256" key="4">
    <source>
        <dbReference type="ARBA" id="ARBA00022989"/>
    </source>
</evidence>
<dbReference type="Proteomes" id="UP000240010">
    <property type="component" value="Unassembled WGS sequence"/>
</dbReference>
<dbReference type="NCBIfam" id="TIGR02532">
    <property type="entry name" value="IV_pilin_GFxxxE"/>
    <property type="match status" value="1"/>
</dbReference>
<evidence type="ECO:0000256" key="1">
    <source>
        <dbReference type="ARBA" id="ARBA00004167"/>
    </source>
</evidence>
<evidence type="ECO:0000313" key="8">
    <source>
        <dbReference type="Proteomes" id="UP000240010"/>
    </source>
</evidence>
<evidence type="ECO:0000256" key="6">
    <source>
        <dbReference type="SAM" id="Phobius"/>
    </source>
</evidence>
<dbReference type="PANTHER" id="PTHR30093:SF44">
    <property type="entry name" value="TYPE II SECRETION SYSTEM CORE PROTEIN G"/>
    <property type="match status" value="1"/>
</dbReference>
<keyword evidence="5 6" id="KW-0472">Membrane</keyword>
<protein>
    <submittedName>
        <fullName evidence="7">Prepilin-type N-terminal cleavage/methylation domain-containing protein</fullName>
    </submittedName>
</protein>
<evidence type="ECO:0000256" key="2">
    <source>
        <dbReference type="ARBA" id="ARBA00022481"/>
    </source>
</evidence>
<reference evidence="7 8" key="1">
    <citation type="submission" date="2018-02" db="EMBL/GenBank/DDBJ databases">
        <title>Subsurface microbial communities from deep shales in Ohio and West Virginia, USA.</title>
        <authorList>
            <person name="Wrighton K."/>
        </authorList>
    </citation>
    <scope>NUCLEOTIDE SEQUENCE [LARGE SCALE GENOMIC DNA]</scope>
    <source>
        <strain evidence="7 8">OWC-DMM</strain>
    </source>
</reference>
<evidence type="ECO:0000256" key="3">
    <source>
        <dbReference type="ARBA" id="ARBA00022692"/>
    </source>
</evidence>
<dbReference type="EMBL" id="PTIZ01000006">
    <property type="protein sequence ID" value="PPK75450.1"/>
    <property type="molecule type" value="Genomic_DNA"/>
</dbReference>
<dbReference type="SUPFAM" id="SSF54523">
    <property type="entry name" value="Pili subunits"/>
    <property type="match status" value="1"/>
</dbReference>
<dbReference type="AlphaFoldDB" id="A0A2S6HDC9"/>
<dbReference type="InterPro" id="IPR045584">
    <property type="entry name" value="Pilin-like"/>
</dbReference>